<organism evidence="1 2">
    <name type="scientific">Gracilibacillus salinarum</name>
    <dbReference type="NCBI Taxonomy" id="2932255"/>
    <lineage>
        <taxon>Bacteria</taxon>
        <taxon>Bacillati</taxon>
        <taxon>Bacillota</taxon>
        <taxon>Bacilli</taxon>
        <taxon>Bacillales</taxon>
        <taxon>Bacillaceae</taxon>
        <taxon>Gracilibacillus</taxon>
    </lineage>
</organism>
<keyword evidence="2" id="KW-1185">Reference proteome</keyword>
<evidence type="ECO:0000313" key="1">
    <source>
        <dbReference type="EMBL" id="UOQ85689.1"/>
    </source>
</evidence>
<name>A0ABY4GN65_9BACI</name>
<protein>
    <submittedName>
        <fullName evidence="1">Phage gp6-like head-tail connector protein</fullName>
    </submittedName>
</protein>
<dbReference type="EMBL" id="CP095071">
    <property type="protein sequence ID" value="UOQ85689.1"/>
    <property type="molecule type" value="Genomic_DNA"/>
</dbReference>
<accession>A0ABY4GN65</accession>
<sequence>MEITPKIVNEFKSRVHISHNGEDDNLKRLLSFSYAYVESKCGTFDLEGETSIDIRATELVLERTRYAYNDAVEYFEDNFLSEITSLGIDMLPDTTTTTTSGGG</sequence>
<reference evidence="1 2" key="1">
    <citation type="submission" date="2022-04" db="EMBL/GenBank/DDBJ databases">
        <title>Gracilibacillus sp. isolated from saltern.</title>
        <authorList>
            <person name="Won M."/>
            <person name="Lee C.-M."/>
            <person name="Woen H.-Y."/>
            <person name="Kwon S.-W."/>
        </authorList>
    </citation>
    <scope>NUCLEOTIDE SEQUENCE [LARGE SCALE GENOMIC DNA]</scope>
    <source>
        <strain evidence="1 2">SSPM10-3</strain>
    </source>
</reference>
<dbReference type="Proteomes" id="UP000831537">
    <property type="component" value="Chromosome"/>
</dbReference>
<proteinExistence type="predicted"/>
<evidence type="ECO:0000313" key="2">
    <source>
        <dbReference type="Proteomes" id="UP000831537"/>
    </source>
</evidence>
<gene>
    <name evidence="1" type="ORF">MUN87_01930</name>
</gene>
<dbReference type="RefSeq" id="WP_244745830.1">
    <property type="nucleotide sequence ID" value="NZ_CP095071.1"/>
</dbReference>